<reference evidence="1 2" key="1">
    <citation type="submission" date="2020-08" db="EMBL/GenBank/DDBJ databases">
        <title>Description of novel Pseudomonas species.</title>
        <authorList>
            <person name="Duman M."/>
            <person name="Mulet M."/>
            <person name="Altun S."/>
            <person name="Saticioglu I.B."/>
            <person name="Lalucat J."/>
            <person name="Garcia-Valdes E."/>
        </authorList>
    </citation>
    <scope>NUCLEOTIDE SEQUENCE [LARGE SCALE GENOMIC DNA]</scope>
    <source>
        <strain evidence="1 2">P66</strain>
    </source>
</reference>
<dbReference type="EMBL" id="JACOPV010000009">
    <property type="protein sequence ID" value="MBM5459033.1"/>
    <property type="molecule type" value="Genomic_DNA"/>
</dbReference>
<sequence>MKTTISSDALTRVCNILTEARKPTAPRVELTRFELALLADGVATNSDIGDYLITSEFRAYSSIEYFFEELFAPLEIAQQFIFRRPVDPLDEVHGTQGLSAVDATAFLIGLQGLGLQVDPSRLVEKLSDALKDRHSLTGNELEIVLYGNYVNRRRVVLKARPTESGGAKRETTHEDEAGFRFAMQWEGDSVVKLEVLGSLYEVPKPQEHVKCDYCGHEYLTNNTAEARIHQDVHTRRQEMFDPEPEQRFASHLATDVGGERVDHKSPLWMHGAVLERAFEFKREFRYDFVQWPGSSVTRAGEEWVGWLFAADAKGTIAGACAFMNRDAAAAVPDWSLQWVWLAPKFRRSGFLDARWAEFLKLYGDFDIEHPLSEAMQAFVRKHGTEKQKAALPAAVHE</sequence>
<keyword evidence="2" id="KW-1185">Reference proteome</keyword>
<gene>
    <name evidence="1" type="ORF">H8F21_15805</name>
</gene>
<evidence type="ECO:0000313" key="1">
    <source>
        <dbReference type="EMBL" id="MBM5459033.1"/>
    </source>
</evidence>
<protein>
    <recommendedName>
        <fullName evidence="3">C2H2-type domain-containing protein</fullName>
    </recommendedName>
</protein>
<name>A0ABS2BZH8_9PSED</name>
<accession>A0ABS2BZH8</accession>
<dbReference type="RefSeq" id="WP_203584941.1">
    <property type="nucleotide sequence ID" value="NZ_JACOPV010000009.1"/>
</dbReference>
<dbReference type="Proteomes" id="UP000745663">
    <property type="component" value="Unassembled WGS sequence"/>
</dbReference>
<comment type="caution">
    <text evidence="1">The sequence shown here is derived from an EMBL/GenBank/DDBJ whole genome shotgun (WGS) entry which is preliminary data.</text>
</comment>
<organism evidence="1 2">
    <name type="scientific">Pseudomonas arcuscaelestis</name>
    <dbReference type="NCBI Taxonomy" id="2710591"/>
    <lineage>
        <taxon>Bacteria</taxon>
        <taxon>Pseudomonadati</taxon>
        <taxon>Pseudomonadota</taxon>
        <taxon>Gammaproteobacteria</taxon>
        <taxon>Pseudomonadales</taxon>
        <taxon>Pseudomonadaceae</taxon>
        <taxon>Pseudomonas</taxon>
    </lineage>
</organism>
<evidence type="ECO:0008006" key="3">
    <source>
        <dbReference type="Google" id="ProtNLM"/>
    </source>
</evidence>
<evidence type="ECO:0000313" key="2">
    <source>
        <dbReference type="Proteomes" id="UP000745663"/>
    </source>
</evidence>
<proteinExistence type="predicted"/>